<dbReference type="Proteomes" id="UP000050430">
    <property type="component" value="Unassembled WGS sequence"/>
</dbReference>
<evidence type="ECO:0000313" key="3">
    <source>
        <dbReference type="Proteomes" id="UP000050430"/>
    </source>
</evidence>
<dbReference type="OrthoDB" id="276580at2"/>
<dbReference type="RefSeq" id="WP_158423420.1">
    <property type="nucleotide sequence ID" value="NZ_BBYA01000009.1"/>
</dbReference>
<name>A0A0P6XEH0_9CHLR</name>
<dbReference type="InterPro" id="IPR020825">
    <property type="entry name" value="Phe-tRNA_synthase-like_B3/B4"/>
</dbReference>
<organism evidence="2 3">
    <name type="scientific">Leptolinea tardivitalis</name>
    <dbReference type="NCBI Taxonomy" id="229920"/>
    <lineage>
        <taxon>Bacteria</taxon>
        <taxon>Bacillati</taxon>
        <taxon>Chloroflexota</taxon>
        <taxon>Anaerolineae</taxon>
        <taxon>Anaerolineales</taxon>
        <taxon>Anaerolineaceae</taxon>
        <taxon>Leptolinea</taxon>
    </lineage>
</organism>
<sequence length="227" mass="24988">MTVFNYDSEIITRFPLVAGAVILGSGLHNGPTPADVLDLYRMEQKTVSEKIGSTPLSELPTLAGWRAAFRSFGVDPTGYRSAAEALLRRLTKKGDIPSINTLVDLCNLISIRYGLPVAAIDRKRINGTITVRFARGDENFVNLNQAEADHPAAGEVIFTDEKDVVIARRWCWRQSEESAAREETTDVLITIEAQNEGGRELVKSAAADLRELLKTHLGGDYTQTFLP</sequence>
<dbReference type="STRING" id="229920.ADM99_04765"/>
<reference evidence="2 3" key="1">
    <citation type="submission" date="2015-07" db="EMBL/GenBank/DDBJ databases">
        <title>Genome sequence of Leptolinea tardivitalis DSM 16556.</title>
        <authorList>
            <person name="Hemp J."/>
            <person name="Ward L.M."/>
            <person name="Pace L.A."/>
            <person name="Fischer W.W."/>
        </authorList>
    </citation>
    <scope>NUCLEOTIDE SEQUENCE [LARGE SCALE GENOMIC DNA]</scope>
    <source>
        <strain evidence="2 3">YMTK-2</strain>
    </source>
</reference>
<comment type="caution">
    <text evidence="2">The sequence shown here is derived from an EMBL/GenBank/DDBJ whole genome shotgun (WGS) entry which is preliminary data.</text>
</comment>
<dbReference type="SUPFAM" id="SSF56037">
    <property type="entry name" value="PheT/TilS domain"/>
    <property type="match status" value="1"/>
</dbReference>
<dbReference type="InterPro" id="IPR005146">
    <property type="entry name" value="B3/B4_tRNA-bd"/>
</dbReference>
<dbReference type="Gene3D" id="3.50.40.10">
    <property type="entry name" value="Phenylalanyl-trna Synthetase, Chain B, domain 3"/>
    <property type="match status" value="1"/>
</dbReference>
<dbReference type="GO" id="GO:0003723">
    <property type="term" value="F:RNA binding"/>
    <property type="evidence" value="ECO:0007669"/>
    <property type="project" value="InterPro"/>
</dbReference>
<evidence type="ECO:0000313" key="2">
    <source>
        <dbReference type="EMBL" id="KPL73551.1"/>
    </source>
</evidence>
<gene>
    <name evidence="2" type="ORF">ADM99_04765</name>
</gene>
<dbReference type="PANTHER" id="PTHR39209">
    <property type="match status" value="1"/>
</dbReference>
<feature type="domain" description="B3/B4 tRNA-binding" evidence="1">
    <location>
        <begin position="63"/>
        <end position="218"/>
    </location>
</feature>
<dbReference type="EMBL" id="LGCK01000006">
    <property type="protein sequence ID" value="KPL73551.1"/>
    <property type="molecule type" value="Genomic_DNA"/>
</dbReference>
<dbReference type="Pfam" id="PF03483">
    <property type="entry name" value="B3_4"/>
    <property type="match status" value="1"/>
</dbReference>
<evidence type="ECO:0000259" key="1">
    <source>
        <dbReference type="SMART" id="SM00873"/>
    </source>
</evidence>
<keyword evidence="3" id="KW-1185">Reference proteome</keyword>
<dbReference type="PANTHER" id="PTHR39209:SF2">
    <property type="entry name" value="CYTOPLASMIC PROTEIN"/>
    <property type="match status" value="1"/>
</dbReference>
<accession>A0A0P6XEH0</accession>
<proteinExistence type="predicted"/>
<dbReference type="GO" id="GO:0004826">
    <property type="term" value="F:phenylalanine-tRNA ligase activity"/>
    <property type="evidence" value="ECO:0007669"/>
    <property type="project" value="InterPro"/>
</dbReference>
<dbReference type="AlphaFoldDB" id="A0A0P6XEH0"/>
<protein>
    <recommendedName>
        <fullName evidence="1">B3/B4 tRNA-binding domain-containing protein</fullName>
    </recommendedName>
</protein>
<dbReference type="SMART" id="SM00873">
    <property type="entry name" value="B3_4"/>
    <property type="match status" value="1"/>
</dbReference>